<dbReference type="InterPro" id="IPR036412">
    <property type="entry name" value="HAD-like_sf"/>
</dbReference>
<dbReference type="EMBL" id="BARX01000002">
    <property type="protein sequence ID" value="GAD00296.1"/>
    <property type="molecule type" value="Genomic_DNA"/>
</dbReference>
<dbReference type="SFLD" id="SFLDS00003">
    <property type="entry name" value="Haloacid_Dehalogenase"/>
    <property type="match status" value="1"/>
</dbReference>
<accession>R9PQC3</accession>
<dbReference type="InterPro" id="IPR023214">
    <property type="entry name" value="HAD_sf"/>
</dbReference>
<dbReference type="PANTHER" id="PTHR46470:SF4">
    <property type="entry name" value="5-AMINO-6-(5-PHOSPHO-D-RIBITYLAMINO)URACIL PHOSPHATASE YIGB"/>
    <property type="match status" value="1"/>
</dbReference>
<dbReference type="AlphaFoldDB" id="R9PQC3"/>
<dbReference type="Proteomes" id="UP000014461">
    <property type="component" value="Unassembled WGS sequence"/>
</dbReference>
<organism evidence="4 5">
    <name type="scientific">Agarivorans albus MKT 106</name>
    <dbReference type="NCBI Taxonomy" id="1331007"/>
    <lineage>
        <taxon>Bacteria</taxon>
        <taxon>Pseudomonadati</taxon>
        <taxon>Pseudomonadota</taxon>
        <taxon>Gammaproteobacteria</taxon>
        <taxon>Alteromonadales</taxon>
        <taxon>Alteromonadaceae</taxon>
        <taxon>Agarivorans</taxon>
    </lineage>
</organism>
<dbReference type="EC" id="3.8.1.2" evidence="4"/>
<evidence type="ECO:0000313" key="5">
    <source>
        <dbReference type="Proteomes" id="UP000014461"/>
    </source>
</evidence>
<evidence type="ECO:0000256" key="1">
    <source>
        <dbReference type="ARBA" id="ARBA00001946"/>
    </source>
</evidence>
<dbReference type="NCBIfam" id="TIGR01549">
    <property type="entry name" value="HAD-SF-IA-v1"/>
    <property type="match status" value="1"/>
</dbReference>
<dbReference type="GO" id="GO:0009231">
    <property type="term" value="P:riboflavin biosynthetic process"/>
    <property type="evidence" value="ECO:0007669"/>
    <property type="project" value="TreeGrafter"/>
</dbReference>
<evidence type="ECO:0000313" key="4">
    <source>
        <dbReference type="EMBL" id="GAD00296.1"/>
    </source>
</evidence>
<dbReference type="SUPFAM" id="SSF56784">
    <property type="entry name" value="HAD-like"/>
    <property type="match status" value="1"/>
</dbReference>
<dbReference type="STRING" id="1331007.AALB_0376"/>
<reference evidence="4" key="1">
    <citation type="journal article" date="2013" name="Genome Announc.">
        <title>Draft Genome Sequence of Agarivorans albus Strain MKT 106T, an Agarolytic Marine Bacterium.</title>
        <authorList>
            <person name="Yasuike M."/>
            <person name="Nakamura Y."/>
            <person name="Kai W."/>
            <person name="Fujiwara A."/>
            <person name="Fukui Y."/>
            <person name="Satomi M."/>
            <person name="Sano M."/>
        </authorList>
    </citation>
    <scope>NUCLEOTIDE SEQUENCE [LARGE SCALE GENOMIC DNA]</scope>
</reference>
<evidence type="ECO:0000256" key="2">
    <source>
        <dbReference type="ARBA" id="ARBA00022801"/>
    </source>
</evidence>
<dbReference type="Gene3D" id="3.40.50.1000">
    <property type="entry name" value="HAD superfamily/HAD-like"/>
    <property type="match status" value="1"/>
</dbReference>
<sequence>MSDSMIFYRSWSPVQALSFDLDDTLYDNWPYIKRAEQWLTDYLKEQVYATAHLTHSQWQAYKRQVIKRDPRLKGDVSACRVAWLHLAFTEHGMANSDASQLAQEIFQQFLAVRSDFEVPAESLALLQALAQRYRLVAITNGNVDIAKIGLGSLFELELKAGGQFRAKPAADMYQYACQQLQLAPQQIAHVGDHCITDVAGATKAGYRSIWLNQNSQQARKLQALPDIEISQLAQLQHLL</sequence>
<dbReference type="GO" id="GO:0018784">
    <property type="term" value="F:(S)-2-haloacid dehalogenase activity"/>
    <property type="evidence" value="ECO:0007669"/>
    <property type="project" value="UniProtKB-EC"/>
</dbReference>
<dbReference type="SFLD" id="SFLDG01129">
    <property type="entry name" value="C1.5:_HAD__Beta-PGM__Phosphata"/>
    <property type="match status" value="1"/>
</dbReference>
<dbReference type="RefSeq" id="WP_016400064.1">
    <property type="nucleotide sequence ID" value="NZ_BARX01000002.1"/>
</dbReference>
<proteinExistence type="predicted"/>
<keyword evidence="5" id="KW-1185">Reference proteome</keyword>
<gene>
    <name evidence="4" type="ORF">AALB_0376</name>
</gene>
<dbReference type="Pfam" id="PF00702">
    <property type="entry name" value="Hydrolase"/>
    <property type="match status" value="1"/>
</dbReference>
<comment type="cofactor">
    <cofactor evidence="1">
        <name>Mg(2+)</name>
        <dbReference type="ChEBI" id="CHEBI:18420"/>
    </cofactor>
</comment>
<dbReference type="PANTHER" id="PTHR46470">
    <property type="entry name" value="N-ACYLNEURAMINATE-9-PHOSPHATASE"/>
    <property type="match status" value="1"/>
</dbReference>
<keyword evidence="3" id="KW-0460">Magnesium</keyword>
<dbReference type="InterPro" id="IPR051400">
    <property type="entry name" value="HAD-like_hydrolase"/>
</dbReference>
<protein>
    <submittedName>
        <fullName evidence="4">2-haloalkanoic acid dehalogenase</fullName>
        <ecNumber evidence="4">3.8.1.2</ecNumber>
    </submittedName>
</protein>
<keyword evidence="2 4" id="KW-0378">Hydrolase</keyword>
<dbReference type="Gene3D" id="1.20.120.1600">
    <property type="match status" value="1"/>
</dbReference>
<comment type="caution">
    <text evidence="4">The sequence shown here is derived from an EMBL/GenBank/DDBJ whole genome shotgun (WGS) entry which is preliminary data.</text>
</comment>
<evidence type="ECO:0000256" key="3">
    <source>
        <dbReference type="ARBA" id="ARBA00022842"/>
    </source>
</evidence>
<name>R9PQC3_AGAAL</name>
<dbReference type="InterPro" id="IPR006439">
    <property type="entry name" value="HAD-SF_hydro_IA"/>
</dbReference>